<organism evidence="2 3">
    <name type="scientific">Calycina marina</name>
    <dbReference type="NCBI Taxonomy" id="1763456"/>
    <lineage>
        <taxon>Eukaryota</taxon>
        <taxon>Fungi</taxon>
        <taxon>Dikarya</taxon>
        <taxon>Ascomycota</taxon>
        <taxon>Pezizomycotina</taxon>
        <taxon>Leotiomycetes</taxon>
        <taxon>Helotiales</taxon>
        <taxon>Pezizellaceae</taxon>
        <taxon>Calycina</taxon>
    </lineage>
</organism>
<keyword evidence="1" id="KW-0812">Transmembrane</keyword>
<gene>
    <name evidence="2" type="ORF">BJ878DRAFT_521842</name>
</gene>
<dbReference type="Proteomes" id="UP000887226">
    <property type="component" value="Unassembled WGS sequence"/>
</dbReference>
<feature type="transmembrane region" description="Helical" evidence="1">
    <location>
        <begin position="133"/>
        <end position="153"/>
    </location>
</feature>
<dbReference type="EMBL" id="MU254250">
    <property type="protein sequence ID" value="KAG9241213.1"/>
    <property type="molecule type" value="Genomic_DNA"/>
</dbReference>
<feature type="transmembrane region" description="Helical" evidence="1">
    <location>
        <begin position="165"/>
        <end position="187"/>
    </location>
</feature>
<evidence type="ECO:0000256" key="1">
    <source>
        <dbReference type="SAM" id="Phobius"/>
    </source>
</evidence>
<reference evidence="2" key="1">
    <citation type="journal article" date="2021" name="IMA Fungus">
        <title>Genomic characterization of three marine fungi, including Emericellopsis atlantica sp. nov. with signatures of a generalist lifestyle and marine biomass degradation.</title>
        <authorList>
            <person name="Hagestad O.C."/>
            <person name="Hou L."/>
            <person name="Andersen J.H."/>
            <person name="Hansen E.H."/>
            <person name="Altermark B."/>
            <person name="Li C."/>
            <person name="Kuhnert E."/>
            <person name="Cox R.J."/>
            <person name="Crous P.W."/>
            <person name="Spatafora J.W."/>
            <person name="Lail K."/>
            <person name="Amirebrahimi M."/>
            <person name="Lipzen A."/>
            <person name="Pangilinan J."/>
            <person name="Andreopoulos W."/>
            <person name="Hayes R.D."/>
            <person name="Ng V."/>
            <person name="Grigoriev I.V."/>
            <person name="Jackson S.A."/>
            <person name="Sutton T.D.S."/>
            <person name="Dobson A.D.W."/>
            <person name="Rama T."/>
        </authorList>
    </citation>
    <scope>NUCLEOTIDE SEQUENCE</scope>
    <source>
        <strain evidence="2">TRa3180A</strain>
    </source>
</reference>
<comment type="caution">
    <text evidence="2">The sequence shown here is derived from an EMBL/GenBank/DDBJ whole genome shotgun (WGS) entry which is preliminary data.</text>
</comment>
<proteinExistence type="predicted"/>
<feature type="non-terminal residue" evidence="2">
    <location>
        <position position="196"/>
    </location>
</feature>
<sequence length="196" mass="22146">MLRTPICSNRLLQSRPHLRHHVQPFTLARIRDALEAFHTQTLQPHPFHNRARHHAPPGHQHVLLQHLLLATWQLVFFTSLLAMEIHASCLSDGERLRALRPDISFMSIGAAGSQISLINEYDMRQDSYHFASLWLVFLFAGAATDLFDVVSLVKQHIHHNLQLQTITISFAVVAAMLFLGITGVAVAEYSSHRGLI</sequence>
<dbReference type="AlphaFoldDB" id="A0A9P8CBR0"/>
<accession>A0A9P8CBR0</accession>
<keyword evidence="1" id="KW-0472">Membrane</keyword>
<evidence type="ECO:0000313" key="3">
    <source>
        <dbReference type="Proteomes" id="UP000887226"/>
    </source>
</evidence>
<name>A0A9P8CBR0_9HELO</name>
<evidence type="ECO:0000313" key="2">
    <source>
        <dbReference type="EMBL" id="KAG9241213.1"/>
    </source>
</evidence>
<keyword evidence="3" id="KW-1185">Reference proteome</keyword>
<protein>
    <submittedName>
        <fullName evidence="2">Uncharacterized protein</fullName>
    </submittedName>
</protein>
<keyword evidence="1" id="KW-1133">Transmembrane helix</keyword>